<feature type="transmembrane region" description="Helical" evidence="1">
    <location>
        <begin position="53"/>
        <end position="69"/>
    </location>
</feature>
<proteinExistence type="predicted"/>
<gene>
    <name evidence="2" type="ORF">GBZ48_22415</name>
</gene>
<name>A0ABX2KHJ1_9PROT</name>
<accession>A0ABX2KHJ1</accession>
<keyword evidence="1" id="KW-0812">Transmembrane</keyword>
<dbReference type="RefSeq" id="WP_174473034.1">
    <property type="nucleotide sequence ID" value="NZ_JAGINN010000028.1"/>
</dbReference>
<evidence type="ECO:0000313" key="2">
    <source>
        <dbReference type="EMBL" id="NUB02007.1"/>
    </source>
</evidence>
<keyword evidence="3" id="KW-1185">Reference proteome</keyword>
<keyword evidence="1" id="KW-0472">Membrane</keyword>
<dbReference type="EMBL" id="WHOS01000033">
    <property type="protein sequence ID" value="NUB02007.1"/>
    <property type="molecule type" value="Genomic_DNA"/>
</dbReference>
<feature type="transmembrane region" description="Helical" evidence="1">
    <location>
        <begin position="21"/>
        <end position="41"/>
    </location>
</feature>
<protein>
    <submittedName>
        <fullName evidence="2">Uncharacterized protein</fullName>
    </submittedName>
</protein>
<sequence>MKTINMQRLKEPSTYAGLARILGGVGMIASSPWVTAAANVADAAAQGASTGQGWMGIGLAVLGAAASLAKDLSSPR</sequence>
<comment type="caution">
    <text evidence="2">The sequence shown here is derived from an EMBL/GenBank/DDBJ whole genome shotgun (WGS) entry which is preliminary data.</text>
</comment>
<reference evidence="2 3" key="1">
    <citation type="submission" date="2019-10" db="EMBL/GenBank/DDBJ databases">
        <title>Genome sequence of Azospirillum melinis.</title>
        <authorList>
            <person name="Ambrosini A."/>
            <person name="Sant'Anna F.H."/>
            <person name="Cassan F.D."/>
            <person name="Souza E.M."/>
            <person name="Passaglia L.M.P."/>
        </authorList>
    </citation>
    <scope>NUCLEOTIDE SEQUENCE [LARGE SCALE GENOMIC DNA]</scope>
    <source>
        <strain evidence="2 3">TMCY0552</strain>
    </source>
</reference>
<organism evidence="2 3">
    <name type="scientific">Azospirillum melinis</name>
    <dbReference type="NCBI Taxonomy" id="328839"/>
    <lineage>
        <taxon>Bacteria</taxon>
        <taxon>Pseudomonadati</taxon>
        <taxon>Pseudomonadota</taxon>
        <taxon>Alphaproteobacteria</taxon>
        <taxon>Rhodospirillales</taxon>
        <taxon>Azospirillaceae</taxon>
        <taxon>Azospirillum</taxon>
    </lineage>
</organism>
<evidence type="ECO:0000256" key="1">
    <source>
        <dbReference type="SAM" id="Phobius"/>
    </source>
</evidence>
<evidence type="ECO:0000313" key="3">
    <source>
        <dbReference type="Proteomes" id="UP000605086"/>
    </source>
</evidence>
<keyword evidence="1" id="KW-1133">Transmembrane helix</keyword>
<dbReference type="Proteomes" id="UP000605086">
    <property type="component" value="Unassembled WGS sequence"/>
</dbReference>